<reference evidence="3 4" key="1">
    <citation type="submission" date="2023-01" db="EMBL/GenBank/DDBJ databases">
        <authorList>
            <person name="Kreplak J."/>
        </authorList>
    </citation>
    <scope>NUCLEOTIDE SEQUENCE [LARGE SCALE GENOMIC DNA]</scope>
</reference>
<feature type="repeat" description="ARM" evidence="2">
    <location>
        <begin position="78"/>
        <end position="129"/>
    </location>
</feature>
<evidence type="ECO:0000313" key="3">
    <source>
        <dbReference type="EMBL" id="CAI8614197.1"/>
    </source>
</evidence>
<gene>
    <name evidence="3" type="ORF">VFH_V118280</name>
</gene>
<sequence>MERKQNLKRKFDFTEEGVVRENSRRLTLADDIAQRIDLLNSISSSLSDPDIGAAQNDLCFLSGYAKDEDIVDLMVVSGVVPALVKVLHMLSNLGDFDADIYDVEKDCVSILGHLAVKPDHQQLIVDAGALPCLVELLMRPKAPGVSQALFSSLLGRAADAITNLAHENINIKTLVRLEGGIPPLVDLLEFNDTKVQRAAAGALRTLAFQNAENKDQIVECDALPTLVLMLGSEDPAIHYEAVGVIGNLVHSSPEIKREVLLAEALQPVICLLSSPLFGDPKRSSSFNWSICHNRFRLQDSHCPKRCYNPFNQNA</sequence>
<dbReference type="PANTHER" id="PTHR46710">
    <property type="entry name" value="ARM REPEAT PROTEIN INTERACTING WITH ABF2"/>
    <property type="match status" value="1"/>
</dbReference>
<organism evidence="3 4">
    <name type="scientific">Vicia faba</name>
    <name type="common">Broad bean</name>
    <name type="synonym">Faba vulgaris</name>
    <dbReference type="NCBI Taxonomy" id="3906"/>
    <lineage>
        <taxon>Eukaryota</taxon>
        <taxon>Viridiplantae</taxon>
        <taxon>Streptophyta</taxon>
        <taxon>Embryophyta</taxon>
        <taxon>Tracheophyta</taxon>
        <taxon>Spermatophyta</taxon>
        <taxon>Magnoliopsida</taxon>
        <taxon>eudicotyledons</taxon>
        <taxon>Gunneridae</taxon>
        <taxon>Pentapetalae</taxon>
        <taxon>rosids</taxon>
        <taxon>fabids</taxon>
        <taxon>Fabales</taxon>
        <taxon>Fabaceae</taxon>
        <taxon>Papilionoideae</taxon>
        <taxon>50 kb inversion clade</taxon>
        <taxon>NPAAA clade</taxon>
        <taxon>Hologalegina</taxon>
        <taxon>IRL clade</taxon>
        <taxon>Fabeae</taxon>
        <taxon>Vicia</taxon>
    </lineage>
</organism>
<dbReference type="InterPro" id="IPR000225">
    <property type="entry name" value="Armadillo"/>
</dbReference>
<name>A0AAV1AVG3_VICFA</name>
<evidence type="ECO:0000313" key="4">
    <source>
        <dbReference type="Proteomes" id="UP001157006"/>
    </source>
</evidence>
<dbReference type="Gene3D" id="1.25.10.10">
    <property type="entry name" value="Leucine-rich Repeat Variant"/>
    <property type="match status" value="2"/>
</dbReference>
<dbReference type="InterPro" id="IPR011989">
    <property type="entry name" value="ARM-like"/>
</dbReference>
<proteinExistence type="predicted"/>
<evidence type="ECO:0000256" key="2">
    <source>
        <dbReference type="PROSITE-ProRule" id="PRU00259"/>
    </source>
</evidence>
<keyword evidence="1" id="KW-0677">Repeat</keyword>
<feature type="repeat" description="ARM" evidence="2">
    <location>
        <begin position="179"/>
        <end position="214"/>
    </location>
</feature>
<dbReference type="InterPro" id="IPR016024">
    <property type="entry name" value="ARM-type_fold"/>
</dbReference>
<dbReference type="AlphaFoldDB" id="A0AAV1AVG3"/>
<evidence type="ECO:0000256" key="1">
    <source>
        <dbReference type="ARBA" id="ARBA00022737"/>
    </source>
</evidence>
<dbReference type="PANTHER" id="PTHR46710:SF11">
    <property type="entry name" value="ARMADILLO BTB ARABIDOPSIS PROTEIN 1"/>
    <property type="match status" value="1"/>
</dbReference>
<protein>
    <submittedName>
        <fullName evidence="3">Uncharacterized protein</fullName>
    </submittedName>
</protein>
<dbReference type="InterPro" id="IPR044282">
    <property type="entry name" value="ABAP1/ARIA"/>
</dbReference>
<accession>A0AAV1AVG3</accession>
<keyword evidence="4" id="KW-1185">Reference proteome</keyword>
<feature type="repeat" description="ARM" evidence="2">
    <location>
        <begin position="128"/>
        <end position="179"/>
    </location>
</feature>
<dbReference type="Pfam" id="PF00514">
    <property type="entry name" value="Arm"/>
    <property type="match status" value="2"/>
</dbReference>
<dbReference type="EMBL" id="OX451740">
    <property type="protein sequence ID" value="CAI8614197.1"/>
    <property type="molecule type" value="Genomic_DNA"/>
</dbReference>
<dbReference type="PROSITE" id="PS50176">
    <property type="entry name" value="ARM_REPEAT"/>
    <property type="match status" value="3"/>
</dbReference>
<dbReference type="SMART" id="SM00185">
    <property type="entry name" value="ARM"/>
    <property type="match status" value="4"/>
</dbReference>
<dbReference type="Proteomes" id="UP001157006">
    <property type="component" value="Chromosome 5"/>
</dbReference>
<dbReference type="SUPFAM" id="SSF48371">
    <property type="entry name" value="ARM repeat"/>
    <property type="match status" value="1"/>
</dbReference>